<protein>
    <submittedName>
        <fullName evidence="1">Uncharacterized protein</fullName>
    </submittedName>
</protein>
<proteinExistence type="predicted"/>
<dbReference type="RefSeq" id="WP_014709032.1">
    <property type="nucleotide sequence ID" value="NZ_AP014925.1"/>
</dbReference>
<dbReference type="Proteomes" id="UP000067008">
    <property type="component" value="Chromosome 2"/>
</dbReference>
<gene>
    <name evidence="1" type="ORF">PI172_0369</name>
</gene>
<organism evidence="1 2">
    <name type="scientific">Prevotella intermedia</name>
    <dbReference type="NCBI Taxonomy" id="28131"/>
    <lineage>
        <taxon>Bacteria</taxon>
        <taxon>Pseudomonadati</taxon>
        <taxon>Bacteroidota</taxon>
        <taxon>Bacteroidia</taxon>
        <taxon>Bacteroidales</taxon>
        <taxon>Prevotellaceae</taxon>
        <taxon>Prevotella</taxon>
    </lineage>
</organism>
<sequence length="42" mass="4665">MKTRGSKKGGGYVTVTVSEPKFISLDWKDTNGKTPMERLHAI</sequence>
<evidence type="ECO:0000313" key="1">
    <source>
        <dbReference type="EMBL" id="BAR95097.1"/>
    </source>
</evidence>
<evidence type="ECO:0000313" key="2">
    <source>
        <dbReference type="Proteomes" id="UP000067008"/>
    </source>
</evidence>
<dbReference type="EMBL" id="AP014925">
    <property type="protein sequence ID" value="BAR95097.1"/>
    <property type="molecule type" value="Genomic_DNA"/>
</dbReference>
<accession>A0AAD1BEY2</accession>
<name>A0AAD1BEY2_PREIN</name>
<reference evidence="1 2" key="1">
    <citation type="submission" date="2015-07" db="EMBL/GenBank/DDBJ databases">
        <title>Complete genome sequence of Prevotella intermedia strain 17-2.</title>
        <authorList>
            <person name="Nambu T."/>
        </authorList>
    </citation>
    <scope>NUCLEOTIDE SEQUENCE [LARGE SCALE GENOMIC DNA]</scope>
    <source>
        <strain evidence="1 2">17-2</strain>
    </source>
</reference>
<dbReference type="AlphaFoldDB" id="A0AAD1BEY2"/>